<protein>
    <submittedName>
        <fullName evidence="3">GNAT family N-acetyltransferase</fullName>
        <ecNumber evidence="3">2.3.-.-</ecNumber>
    </submittedName>
</protein>
<reference evidence="4" key="1">
    <citation type="journal article" date="2019" name="Int. J. Syst. Evol. Microbiol.">
        <title>The Global Catalogue of Microorganisms (GCM) 10K type strain sequencing project: providing services to taxonomists for standard genome sequencing and annotation.</title>
        <authorList>
            <consortium name="The Broad Institute Genomics Platform"/>
            <consortium name="The Broad Institute Genome Sequencing Center for Infectious Disease"/>
            <person name="Wu L."/>
            <person name="Ma J."/>
        </authorList>
    </citation>
    <scope>NUCLEOTIDE SEQUENCE [LARGE SCALE GENOMIC DNA]</scope>
    <source>
        <strain evidence="4">CCUG 30340</strain>
    </source>
</reference>
<keyword evidence="4" id="KW-1185">Reference proteome</keyword>
<keyword evidence="3" id="KW-0808">Transferase</keyword>
<name>A0ABV9QYD0_9GAMM</name>
<dbReference type="Gene3D" id="3.40.630.30">
    <property type="match status" value="1"/>
</dbReference>
<comment type="caution">
    <text evidence="3">The sequence shown here is derived from an EMBL/GenBank/DDBJ whole genome shotgun (WGS) entry which is preliminary data.</text>
</comment>
<evidence type="ECO:0000313" key="3">
    <source>
        <dbReference type="EMBL" id="MFC4821781.1"/>
    </source>
</evidence>
<accession>A0ABV9QYD0</accession>
<dbReference type="InterPro" id="IPR000182">
    <property type="entry name" value="GNAT_dom"/>
</dbReference>
<evidence type="ECO:0000259" key="2">
    <source>
        <dbReference type="PROSITE" id="PS51186"/>
    </source>
</evidence>
<dbReference type="RefSeq" id="WP_380022051.1">
    <property type="nucleotide sequence ID" value="NZ_JBHSHD010000010.1"/>
</dbReference>
<dbReference type="InterPro" id="IPR016181">
    <property type="entry name" value="Acyl_CoA_acyltransferase"/>
</dbReference>
<feature type="region of interest" description="Disordered" evidence="1">
    <location>
        <begin position="1"/>
        <end position="30"/>
    </location>
</feature>
<sequence>MTIPAGGPETKAGDGGALTPAEAGADHPHWTDTLRDGSHVLIRPIRAADAALEKAFIERLSPVSRRYRFLGSIGEPGDELLRRLTDIDYRRDAAFVALVHRDGEKREVGVSRFSLGADGRTCECAVTVADEWQHKGLGVVLMRHLIEVARARGIRSMVSYDAADNAAMRELADFLGFRRAVDPADPRQVVHTLSLA</sequence>
<evidence type="ECO:0000313" key="4">
    <source>
        <dbReference type="Proteomes" id="UP001595886"/>
    </source>
</evidence>
<gene>
    <name evidence="3" type="ORF">ACFO6Q_15745</name>
</gene>
<organism evidence="3 4">
    <name type="scientific">Dokdonella ginsengisoli</name>
    <dbReference type="NCBI Taxonomy" id="363846"/>
    <lineage>
        <taxon>Bacteria</taxon>
        <taxon>Pseudomonadati</taxon>
        <taxon>Pseudomonadota</taxon>
        <taxon>Gammaproteobacteria</taxon>
        <taxon>Lysobacterales</taxon>
        <taxon>Rhodanobacteraceae</taxon>
        <taxon>Dokdonella</taxon>
    </lineage>
</organism>
<dbReference type="EC" id="2.3.-.-" evidence="3"/>
<dbReference type="SUPFAM" id="SSF55729">
    <property type="entry name" value="Acyl-CoA N-acyltransferases (Nat)"/>
    <property type="match status" value="1"/>
</dbReference>
<dbReference type="CDD" id="cd04301">
    <property type="entry name" value="NAT_SF"/>
    <property type="match status" value="1"/>
</dbReference>
<feature type="domain" description="N-acetyltransferase" evidence="2">
    <location>
        <begin position="40"/>
        <end position="196"/>
    </location>
</feature>
<dbReference type="Pfam" id="PF00583">
    <property type="entry name" value="Acetyltransf_1"/>
    <property type="match status" value="1"/>
</dbReference>
<proteinExistence type="predicted"/>
<dbReference type="GO" id="GO:0016746">
    <property type="term" value="F:acyltransferase activity"/>
    <property type="evidence" value="ECO:0007669"/>
    <property type="project" value="UniProtKB-KW"/>
</dbReference>
<dbReference type="EMBL" id="JBHSHD010000010">
    <property type="protein sequence ID" value="MFC4821781.1"/>
    <property type="molecule type" value="Genomic_DNA"/>
</dbReference>
<evidence type="ECO:0000256" key="1">
    <source>
        <dbReference type="SAM" id="MobiDB-lite"/>
    </source>
</evidence>
<keyword evidence="3" id="KW-0012">Acyltransferase</keyword>
<dbReference type="PROSITE" id="PS51186">
    <property type="entry name" value="GNAT"/>
    <property type="match status" value="1"/>
</dbReference>
<dbReference type="Proteomes" id="UP001595886">
    <property type="component" value="Unassembled WGS sequence"/>
</dbReference>